<dbReference type="OrthoDB" id="10030313at2759"/>
<comment type="subcellular location">
    <subcellularLocation>
        <location evidence="1">Cytoplasm</location>
        <location evidence="1">P-body</location>
    </subcellularLocation>
</comment>
<feature type="region of interest" description="Disordered" evidence="5">
    <location>
        <begin position="292"/>
        <end position="367"/>
    </location>
</feature>
<dbReference type="InterPro" id="IPR025762">
    <property type="entry name" value="DFDF"/>
</dbReference>
<dbReference type="Proteomes" id="UP000237438">
    <property type="component" value="Unassembled WGS sequence"/>
</dbReference>
<dbReference type="Gene3D" id="3.40.50.10260">
    <property type="entry name" value="YjeF N-terminal domain"/>
    <property type="match status" value="1"/>
</dbReference>
<feature type="compositionally biased region" description="Polar residues" evidence="5">
    <location>
        <begin position="292"/>
        <end position="304"/>
    </location>
</feature>
<dbReference type="AlphaFoldDB" id="A0A2S4Q1M0"/>
<accession>A0A2S4Q1M0</accession>
<evidence type="ECO:0000256" key="3">
    <source>
        <dbReference type="ARBA" id="ARBA00015797"/>
    </source>
</evidence>
<keyword evidence="6" id="KW-0732">Signal</keyword>
<sequence>MANNFIGLCMLVTLTSPPGAQVEGTVSGIEPGKSLTLSNVICPSTRKFTQELTLKAIDIQELKEVTSEETSSERNISQKSNNIMESKTFTDPAILSVGKRPIPNERSPMNTLESNSSWEQVTKPDISNNKTSVTSLVNPTKNISLTDVMNEDLVHVKQYSLDTNYLSQPSKADLKSKKRSQKRKLRKAEGDEDKDKDIVTNPISKSKGWRQTPLLEPNPSFQPFSNLKRNGKGKREEEGWGTEDATDVQELGDFDFEGGLAKFDKNTLFNQFEAEDSIAAKDRLVSFNRVRSSNFGKNLPNNKNVIDETRPIKSLSKTKTDNWSESPKDANENQKISHQDADISRHTRHVETKMNNNRRPIDLRSSSRKDSVNCSLASSRNYSVSRVANNPGFYTLLFGHRCDPVSPLQMLNLENIAINELGLSEEILTENAGRSIAEVAFSVFSKSRNLITRSNLTLNSTIVVLVGNNKSGLRAVATARHIKNHGFNVILCIVGLEQESELLASLKSQIKVFRNIGGKVMSKVELFEFSKQLDAPPDLIIDGLIGLAISFEELRLGEQSTIYELIAWANNSKAEVLAIDVPTGIDPTNGELSIIDGRPLYLYPNYVVALGAPKKGLLGAMSLGYGTAEEEESDRDHTGKRNSTNEWQLFVADIGLGEAVWRKAGSKIRRGIEFDENWVIKIRFKGLDD</sequence>
<name>A0A2S4Q1M0_9PEZI</name>
<feature type="compositionally biased region" description="Polar residues" evidence="5">
    <location>
        <begin position="219"/>
        <end position="228"/>
    </location>
</feature>
<evidence type="ECO:0000313" key="9">
    <source>
        <dbReference type="EMBL" id="POS88194.1"/>
    </source>
</evidence>
<comment type="caution">
    <text evidence="9">The sequence shown here is derived from an EMBL/GenBank/DDBJ whole genome shotgun (WGS) entry which is preliminary data.</text>
</comment>
<proteinExistence type="inferred from homology"/>
<protein>
    <recommendedName>
        <fullName evidence="3">Enhancer of mRNA-decapping protein 3</fullName>
    </recommendedName>
</protein>
<dbReference type="STRING" id="225359.A0A2S4Q1M0"/>
<feature type="chain" id="PRO_5015585745" description="Enhancer of mRNA-decapping protein 3" evidence="6">
    <location>
        <begin position="23"/>
        <end position="689"/>
    </location>
</feature>
<reference evidence="9 10" key="1">
    <citation type="submission" date="2017-10" db="EMBL/GenBank/DDBJ databases">
        <title>Development of genomic resources for the powdery mildew, Erysiphe pulchra.</title>
        <authorList>
            <person name="Wadl P.A."/>
            <person name="Mack B.M."/>
            <person name="Moore G."/>
            <person name="Beltz S.B."/>
        </authorList>
    </citation>
    <scope>NUCLEOTIDE SEQUENCE [LARGE SCALE GENOMIC DNA]</scope>
    <source>
        <strain evidence="9">Cflorida</strain>
    </source>
</reference>
<dbReference type="InterPro" id="IPR004443">
    <property type="entry name" value="YjeF_N_dom"/>
</dbReference>
<dbReference type="GO" id="GO:0003729">
    <property type="term" value="F:mRNA binding"/>
    <property type="evidence" value="ECO:0007669"/>
    <property type="project" value="TreeGrafter"/>
</dbReference>
<gene>
    <name evidence="9" type="ORF">EPUL_000956</name>
</gene>
<dbReference type="Pfam" id="PF03853">
    <property type="entry name" value="YjeF_N"/>
    <property type="match status" value="1"/>
</dbReference>
<dbReference type="GO" id="GO:0033962">
    <property type="term" value="P:P-body assembly"/>
    <property type="evidence" value="ECO:0007669"/>
    <property type="project" value="TreeGrafter"/>
</dbReference>
<evidence type="ECO:0000256" key="1">
    <source>
        <dbReference type="ARBA" id="ARBA00004201"/>
    </source>
</evidence>
<evidence type="ECO:0000256" key="6">
    <source>
        <dbReference type="SAM" id="SignalP"/>
    </source>
</evidence>
<dbReference type="PROSITE" id="PS51385">
    <property type="entry name" value="YJEF_N"/>
    <property type="match status" value="1"/>
</dbReference>
<keyword evidence="10" id="KW-1185">Reference proteome</keyword>
<comment type="similarity">
    <text evidence="2">Belongs to the EDC3 family.</text>
</comment>
<dbReference type="GO" id="GO:0000932">
    <property type="term" value="C:P-body"/>
    <property type="evidence" value="ECO:0007669"/>
    <property type="project" value="UniProtKB-SubCell"/>
</dbReference>
<evidence type="ECO:0000313" key="10">
    <source>
        <dbReference type="Proteomes" id="UP000237438"/>
    </source>
</evidence>
<evidence type="ECO:0000259" key="8">
    <source>
        <dbReference type="PROSITE" id="PS51512"/>
    </source>
</evidence>
<feature type="region of interest" description="Disordered" evidence="5">
    <location>
        <begin position="97"/>
        <end position="133"/>
    </location>
</feature>
<organism evidence="9 10">
    <name type="scientific">Erysiphe pulchra</name>
    <dbReference type="NCBI Taxonomy" id="225359"/>
    <lineage>
        <taxon>Eukaryota</taxon>
        <taxon>Fungi</taxon>
        <taxon>Dikarya</taxon>
        <taxon>Ascomycota</taxon>
        <taxon>Pezizomycotina</taxon>
        <taxon>Leotiomycetes</taxon>
        <taxon>Erysiphales</taxon>
        <taxon>Erysiphaceae</taxon>
        <taxon>Erysiphe</taxon>
    </lineage>
</organism>
<dbReference type="EMBL" id="PEDP01000022">
    <property type="protein sequence ID" value="POS88194.1"/>
    <property type="molecule type" value="Genomic_DNA"/>
</dbReference>
<evidence type="ECO:0000259" key="7">
    <source>
        <dbReference type="PROSITE" id="PS51385"/>
    </source>
</evidence>
<feature type="domain" description="YjeF N-terminal" evidence="7">
    <location>
        <begin position="410"/>
        <end position="662"/>
    </location>
</feature>
<dbReference type="InterPro" id="IPR036652">
    <property type="entry name" value="YjeF_N_dom_sf"/>
</dbReference>
<dbReference type="GO" id="GO:0031087">
    <property type="term" value="P:deadenylation-independent decapping of nuclear-transcribed mRNA"/>
    <property type="evidence" value="ECO:0007669"/>
    <property type="project" value="TreeGrafter"/>
</dbReference>
<feature type="compositionally biased region" description="Polar residues" evidence="5">
    <location>
        <begin position="107"/>
        <end position="133"/>
    </location>
</feature>
<dbReference type="SMART" id="SM01199">
    <property type="entry name" value="FDF"/>
    <property type="match status" value="1"/>
</dbReference>
<dbReference type="InterPro" id="IPR019050">
    <property type="entry name" value="FDF_dom"/>
</dbReference>
<dbReference type="Pfam" id="PF09532">
    <property type="entry name" value="FDF"/>
    <property type="match status" value="1"/>
</dbReference>
<dbReference type="PANTHER" id="PTHR13612:SF0">
    <property type="entry name" value="ENHANCER OF MRNA-DECAPPING PROTEIN 3"/>
    <property type="match status" value="1"/>
</dbReference>
<dbReference type="PANTHER" id="PTHR13612">
    <property type="entry name" value="ENHANCER OF MRNA-DECAPPING PROTEIN 3"/>
    <property type="match status" value="1"/>
</dbReference>
<dbReference type="PROSITE" id="PS51512">
    <property type="entry name" value="DFDF"/>
    <property type="match status" value="1"/>
</dbReference>
<dbReference type="SUPFAM" id="SSF64153">
    <property type="entry name" value="YjeF N-terminal domain-like"/>
    <property type="match status" value="1"/>
</dbReference>
<evidence type="ECO:0000256" key="2">
    <source>
        <dbReference type="ARBA" id="ARBA00006610"/>
    </source>
</evidence>
<feature type="region of interest" description="Disordered" evidence="5">
    <location>
        <begin position="169"/>
        <end position="242"/>
    </location>
</feature>
<feature type="compositionally biased region" description="Basic and acidic residues" evidence="5">
    <location>
        <begin position="318"/>
        <end position="352"/>
    </location>
</feature>
<feature type="domain" description="DFDF" evidence="8">
    <location>
        <begin position="242"/>
        <end position="278"/>
    </location>
</feature>
<feature type="signal peptide" evidence="6">
    <location>
        <begin position="1"/>
        <end position="22"/>
    </location>
</feature>
<evidence type="ECO:0000256" key="5">
    <source>
        <dbReference type="SAM" id="MobiDB-lite"/>
    </source>
</evidence>
<feature type="compositionally biased region" description="Basic residues" evidence="5">
    <location>
        <begin position="176"/>
        <end position="186"/>
    </location>
</feature>
<evidence type="ECO:0000256" key="4">
    <source>
        <dbReference type="ARBA" id="ARBA00022490"/>
    </source>
</evidence>
<feature type="compositionally biased region" description="Basic and acidic residues" evidence="5">
    <location>
        <begin position="187"/>
        <end position="198"/>
    </location>
</feature>
<keyword evidence="4" id="KW-0963">Cytoplasm</keyword>